<protein>
    <submittedName>
        <fullName evidence="1">Uncharacterized protein</fullName>
    </submittedName>
</protein>
<proteinExistence type="predicted"/>
<dbReference type="AlphaFoldDB" id="A0A3M7SRQ4"/>
<gene>
    <name evidence="1" type="ORF">BpHYR1_035455</name>
</gene>
<name>A0A3M7SRQ4_BRAPC</name>
<comment type="caution">
    <text evidence="1">The sequence shown here is derived from an EMBL/GenBank/DDBJ whole genome shotgun (WGS) entry which is preliminary data.</text>
</comment>
<keyword evidence="2" id="KW-1185">Reference proteome</keyword>
<dbReference type="OrthoDB" id="4843387at2759"/>
<evidence type="ECO:0000313" key="2">
    <source>
        <dbReference type="Proteomes" id="UP000276133"/>
    </source>
</evidence>
<evidence type="ECO:0000313" key="1">
    <source>
        <dbReference type="EMBL" id="RNA38365.1"/>
    </source>
</evidence>
<accession>A0A3M7SRQ4</accession>
<sequence length="199" mass="23530">MLGIIFSYCLLALFTFDFLFLDFKIGHFVELYHFGVFSIKVGKKKVSVTQRWQLIGLLKDKTKFQQEIADLVAVSRKCVITTKPNYEKTSVVKELPRSARPQKLSSRDESYIFRELRINLTTSYRQLASDFSSKFPNVLDAAPFIQAESINLCTWTLWKISYYHQPRYFLIRLYKDTLIKLKFCGYLYRFHFLDLLQIS</sequence>
<organism evidence="1 2">
    <name type="scientific">Brachionus plicatilis</name>
    <name type="common">Marine rotifer</name>
    <name type="synonym">Brachionus muelleri</name>
    <dbReference type="NCBI Taxonomy" id="10195"/>
    <lineage>
        <taxon>Eukaryota</taxon>
        <taxon>Metazoa</taxon>
        <taxon>Spiralia</taxon>
        <taxon>Gnathifera</taxon>
        <taxon>Rotifera</taxon>
        <taxon>Eurotatoria</taxon>
        <taxon>Monogononta</taxon>
        <taxon>Pseudotrocha</taxon>
        <taxon>Ploima</taxon>
        <taxon>Brachionidae</taxon>
        <taxon>Brachionus</taxon>
    </lineage>
</organism>
<dbReference type="EMBL" id="REGN01000886">
    <property type="protein sequence ID" value="RNA38365.1"/>
    <property type="molecule type" value="Genomic_DNA"/>
</dbReference>
<dbReference type="Proteomes" id="UP000276133">
    <property type="component" value="Unassembled WGS sequence"/>
</dbReference>
<reference evidence="1 2" key="1">
    <citation type="journal article" date="2018" name="Sci. Rep.">
        <title>Genomic signatures of local adaptation to the degree of environmental predictability in rotifers.</title>
        <authorList>
            <person name="Franch-Gras L."/>
            <person name="Hahn C."/>
            <person name="Garcia-Roger E.M."/>
            <person name="Carmona M.J."/>
            <person name="Serra M."/>
            <person name="Gomez A."/>
        </authorList>
    </citation>
    <scope>NUCLEOTIDE SEQUENCE [LARGE SCALE GENOMIC DNA]</scope>
    <source>
        <strain evidence="1">HYR1</strain>
    </source>
</reference>